<reference evidence="4 5" key="1">
    <citation type="journal article" date="2018" name="Mol. Biol. Evol.">
        <title>Broad Genomic Sampling Reveals a Smut Pathogenic Ancestry of the Fungal Clade Ustilaginomycotina.</title>
        <authorList>
            <person name="Kijpornyongpan T."/>
            <person name="Mondo S.J."/>
            <person name="Barry K."/>
            <person name="Sandor L."/>
            <person name="Lee J."/>
            <person name="Lipzen A."/>
            <person name="Pangilinan J."/>
            <person name="LaButti K."/>
            <person name="Hainaut M."/>
            <person name="Henrissat B."/>
            <person name="Grigoriev I.V."/>
            <person name="Spatafora J.W."/>
            <person name="Aime M.C."/>
        </authorList>
    </citation>
    <scope>NUCLEOTIDE SEQUENCE [LARGE SCALE GENOMIC DNA]</scope>
    <source>
        <strain evidence="4 5">MCA 4658</strain>
    </source>
</reference>
<proteinExistence type="predicted"/>
<dbReference type="RefSeq" id="XP_025368101.1">
    <property type="nucleotide sequence ID" value="XM_025516298.1"/>
</dbReference>
<feature type="compositionally biased region" description="Polar residues" evidence="2">
    <location>
        <begin position="391"/>
        <end position="414"/>
    </location>
</feature>
<dbReference type="Gene3D" id="3.30.160.60">
    <property type="entry name" value="Classic Zinc Finger"/>
    <property type="match status" value="1"/>
</dbReference>
<feature type="region of interest" description="Disordered" evidence="2">
    <location>
        <begin position="232"/>
        <end position="258"/>
    </location>
</feature>
<feature type="compositionally biased region" description="Acidic residues" evidence="2">
    <location>
        <begin position="798"/>
        <end position="820"/>
    </location>
</feature>
<evidence type="ECO:0000256" key="2">
    <source>
        <dbReference type="SAM" id="MobiDB-lite"/>
    </source>
</evidence>
<accession>A0A316VXC8</accession>
<feature type="compositionally biased region" description="Low complexity" evidence="2">
    <location>
        <begin position="594"/>
        <end position="607"/>
    </location>
</feature>
<dbReference type="STRING" id="1522189.A0A316VXC8"/>
<dbReference type="PROSITE" id="PS50157">
    <property type="entry name" value="ZINC_FINGER_C2H2_2"/>
    <property type="match status" value="2"/>
</dbReference>
<evidence type="ECO:0000256" key="1">
    <source>
        <dbReference type="PROSITE-ProRule" id="PRU00042"/>
    </source>
</evidence>
<feature type="compositionally biased region" description="Polar residues" evidence="2">
    <location>
        <begin position="441"/>
        <end position="460"/>
    </location>
</feature>
<dbReference type="InParanoid" id="A0A316VXC8"/>
<organism evidence="4 5">
    <name type="scientific">Ceraceosorus guamensis</name>
    <dbReference type="NCBI Taxonomy" id="1522189"/>
    <lineage>
        <taxon>Eukaryota</taxon>
        <taxon>Fungi</taxon>
        <taxon>Dikarya</taxon>
        <taxon>Basidiomycota</taxon>
        <taxon>Ustilaginomycotina</taxon>
        <taxon>Exobasidiomycetes</taxon>
        <taxon>Ceraceosorales</taxon>
        <taxon>Ceraceosoraceae</taxon>
        <taxon>Ceraceosorus</taxon>
    </lineage>
</organism>
<feature type="domain" description="C2H2-type" evidence="3">
    <location>
        <begin position="882"/>
        <end position="918"/>
    </location>
</feature>
<evidence type="ECO:0000259" key="3">
    <source>
        <dbReference type="PROSITE" id="PS50157"/>
    </source>
</evidence>
<dbReference type="EMBL" id="KZ819403">
    <property type="protein sequence ID" value="PWN40941.1"/>
    <property type="molecule type" value="Genomic_DNA"/>
</dbReference>
<feature type="compositionally biased region" description="Polar residues" evidence="2">
    <location>
        <begin position="582"/>
        <end position="593"/>
    </location>
</feature>
<feature type="compositionally biased region" description="Polar residues" evidence="2">
    <location>
        <begin position="151"/>
        <end position="161"/>
    </location>
</feature>
<keyword evidence="1" id="KW-0863">Zinc-finger</keyword>
<feature type="region of interest" description="Disordered" evidence="2">
    <location>
        <begin position="83"/>
        <end position="161"/>
    </location>
</feature>
<evidence type="ECO:0000313" key="4">
    <source>
        <dbReference type="EMBL" id="PWN40941.1"/>
    </source>
</evidence>
<dbReference type="AlphaFoldDB" id="A0A316VXC8"/>
<feature type="region of interest" description="Disordered" evidence="2">
    <location>
        <begin position="286"/>
        <end position="512"/>
    </location>
</feature>
<feature type="compositionally biased region" description="Polar residues" evidence="2">
    <location>
        <begin position="342"/>
        <end position="365"/>
    </location>
</feature>
<feature type="domain" description="C2H2-type" evidence="3">
    <location>
        <begin position="949"/>
        <end position="978"/>
    </location>
</feature>
<feature type="compositionally biased region" description="Polar residues" evidence="2">
    <location>
        <begin position="725"/>
        <end position="736"/>
    </location>
</feature>
<feature type="region of interest" description="Disordered" evidence="2">
    <location>
        <begin position="530"/>
        <end position="874"/>
    </location>
</feature>
<feature type="compositionally biased region" description="Polar residues" evidence="2">
    <location>
        <begin position="694"/>
        <end position="705"/>
    </location>
</feature>
<keyword evidence="1" id="KW-0862">Zinc</keyword>
<sequence>MAAAQTNRTAKDFILFDEPGPFTVAPPAPAVSSAEWSLIAQPMGWSASHSQATGPIGSVAHTGATPTSVPAQVGVYAPMATSSNAPSLATRPGMESNASFTQYRNNPGPSESPFSSPATRPEDDFSSSPANSTLDPRSGLPNKKRARGHAHSSSWGGSNSGPAGMGYGEYGARPSANRFSHPAVPGLGVQPSPETFGQLGFPFGGEGDASGEGFGSGLQGLSLGDHGGSMGFSSLFPEVDEQSTSNNPGHGATSEQQRQAHALLAMSMAATSSSSSAAPLAAVNGVGQPSEMYGQSITYTPTEPMDGVTPTPANYARQRQFLQSREDLSGVDPRALRGPLRSAQQSLQGASSEPSSLDSHWQYSGAQPAMFDPRALNIGQPTRPEPPARQRSGSLDSKMATQHSDWSNDPASQSMPPPAHGPASWNNLAGQLQHMFAPGSVPQSQGMTRAQSSQSPGTQRKISKQKRASIDRQNPASGARPPMVRDRSGLTVSPQETLLDYQPPHGATYSLFNVGVPGLAESIAAANAARLRESSSSSSPSEGGPDTPQASSFSKRNPLDRNDTARPGLQQFAHPEDRRRSSTASETLSNDDASQSSGSGPSLFSPSAAHFGTSSTIDEDATYHPRRVPSKRSDRNSQLSAHGAGPRFGDVSSSSSESESDAAGSLRGRGLPGTAATAMPGQRMHGMTGYGQMAGSSESGMSIQPSVLAATRNGNGHITGHQGQGWRSRSASTSQSQDDDGSISPSIRSSAQAIPAPHGFPGGQYAPTPPPPPPAAAPRDRSRSRTRKSTAESVGDLGADDDDDAWEDGTSGEDPSEEGSDYAPDVGTHPGGGAGVPTGRTKGKIASQKRRRPKGPSRGPSSGGGGPSSSAMHSAANAAGITKCDYVSHSTGELCGTEFHRPYDLARHRETIHGKEEAALLRQGVITKEQCRVLYKEVDPAKSLATVEWRCDGRNGCGSVFSRKDALLRHRRIRGHLK</sequence>
<feature type="compositionally biased region" description="Polar residues" evidence="2">
    <location>
        <begin position="242"/>
        <end position="258"/>
    </location>
</feature>
<protein>
    <recommendedName>
        <fullName evidence="3">C2H2-type domain-containing protein</fullName>
    </recommendedName>
</protein>
<dbReference type="GO" id="GO:0008270">
    <property type="term" value="F:zinc ion binding"/>
    <property type="evidence" value="ECO:0007669"/>
    <property type="project" value="UniProtKB-KW"/>
</dbReference>
<feature type="compositionally biased region" description="Polar residues" evidence="2">
    <location>
        <begin position="96"/>
        <end position="118"/>
    </location>
</feature>
<dbReference type="OrthoDB" id="8922241at2759"/>
<name>A0A316VXC8_9BASI</name>
<feature type="compositionally biased region" description="Polar residues" evidence="2">
    <location>
        <begin position="743"/>
        <end position="752"/>
    </location>
</feature>
<keyword evidence="5" id="KW-1185">Reference proteome</keyword>
<dbReference type="Proteomes" id="UP000245783">
    <property type="component" value="Unassembled WGS sequence"/>
</dbReference>
<feature type="compositionally biased region" description="Basic residues" evidence="2">
    <location>
        <begin position="841"/>
        <end position="855"/>
    </location>
</feature>
<dbReference type="GeneID" id="37038168"/>
<dbReference type="InterPro" id="IPR013087">
    <property type="entry name" value="Znf_C2H2_type"/>
</dbReference>
<gene>
    <name evidence="4" type="ORF">IE81DRAFT_348814</name>
</gene>
<keyword evidence="1" id="KW-0479">Metal-binding</keyword>
<evidence type="ECO:0000313" key="5">
    <source>
        <dbReference type="Proteomes" id="UP000245783"/>
    </source>
</evidence>
<feature type="compositionally biased region" description="Pro residues" evidence="2">
    <location>
        <begin position="767"/>
        <end position="776"/>
    </location>
</feature>
<feature type="compositionally biased region" description="Polar residues" evidence="2">
    <location>
        <begin position="126"/>
        <end position="135"/>
    </location>
</feature>
<feature type="compositionally biased region" description="Low complexity" evidence="2">
    <location>
        <begin position="530"/>
        <end position="542"/>
    </location>
</feature>